<dbReference type="SUPFAM" id="SSF55846">
    <property type="entry name" value="N-acetylmuramoyl-L-alanine amidase-like"/>
    <property type="match status" value="1"/>
</dbReference>
<reference evidence="6" key="1">
    <citation type="submission" date="2020-02" db="EMBL/GenBank/DDBJ databases">
        <authorList>
            <person name="Meier V. D."/>
        </authorList>
    </citation>
    <scope>NUCLEOTIDE SEQUENCE</scope>
    <source>
        <strain evidence="6">AVDCRST_MAG14</strain>
    </source>
</reference>
<evidence type="ECO:0000259" key="5">
    <source>
        <dbReference type="SMART" id="SM00644"/>
    </source>
</evidence>
<feature type="domain" description="N-acetylmuramoyl-L-alanine amidase" evidence="5">
    <location>
        <begin position="11"/>
        <end position="141"/>
    </location>
</feature>
<dbReference type="GO" id="GO:0009253">
    <property type="term" value="P:peptidoglycan catabolic process"/>
    <property type="evidence" value="ECO:0007669"/>
    <property type="project" value="InterPro"/>
</dbReference>
<dbReference type="GO" id="GO:0009254">
    <property type="term" value="P:peptidoglycan turnover"/>
    <property type="evidence" value="ECO:0007669"/>
    <property type="project" value="TreeGrafter"/>
</dbReference>
<dbReference type="EC" id="3.5.1.28" evidence="2"/>
<dbReference type="EMBL" id="CADCVG010000095">
    <property type="protein sequence ID" value="CAA9460306.1"/>
    <property type="molecule type" value="Genomic_DNA"/>
</dbReference>
<proteinExistence type="predicted"/>
<accession>A0A6J4R033</accession>
<evidence type="ECO:0000256" key="2">
    <source>
        <dbReference type="ARBA" id="ARBA00011901"/>
    </source>
</evidence>
<evidence type="ECO:0000256" key="3">
    <source>
        <dbReference type="ARBA" id="ARBA00022801"/>
    </source>
</evidence>
<dbReference type="GO" id="GO:0071555">
    <property type="term" value="P:cell wall organization"/>
    <property type="evidence" value="ECO:0007669"/>
    <property type="project" value="UniProtKB-KW"/>
</dbReference>
<dbReference type="InterPro" id="IPR036505">
    <property type="entry name" value="Amidase/PGRP_sf"/>
</dbReference>
<evidence type="ECO:0000256" key="4">
    <source>
        <dbReference type="ARBA" id="ARBA00023316"/>
    </source>
</evidence>
<sequence>MAHYLASPYNYTVANRPYSSRINKIVIHVTQGSWSSAINWFQNPYAGVSAHYVIRSRDGYRAKTCSWKDIAWHAGNWSYNQTSIGIEHEGFVSNPNWFTDAMYRSSAYLSASLSKRYRIPIDRYHIIGHNEVPGSTHTDPGYYWDWYRYMRYVKYYRHYSGLM</sequence>
<evidence type="ECO:0000313" key="6">
    <source>
        <dbReference type="EMBL" id="CAA9460306.1"/>
    </source>
</evidence>
<dbReference type="PANTHER" id="PTHR30417:SF1">
    <property type="entry name" value="N-ACETYLMURAMOYL-L-ALANINE AMIDASE AMID"/>
    <property type="match status" value="1"/>
</dbReference>
<gene>
    <name evidence="6" type="ORF">AVDCRST_MAG14-2323</name>
</gene>
<evidence type="ECO:0000256" key="1">
    <source>
        <dbReference type="ARBA" id="ARBA00001561"/>
    </source>
</evidence>
<organism evidence="6">
    <name type="scientific">uncultured Rubrobacteraceae bacterium</name>
    <dbReference type="NCBI Taxonomy" id="349277"/>
    <lineage>
        <taxon>Bacteria</taxon>
        <taxon>Bacillati</taxon>
        <taxon>Actinomycetota</taxon>
        <taxon>Rubrobacteria</taxon>
        <taxon>Rubrobacterales</taxon>
        <taxon>Rubrobacteraceae</taxon>
        <taxon>environmental samples</taxon>
    </lineage>
</organism>
<keyword evidence="3" id="KW-0378">Hydrolase</keyword>
<dbReference type="Gene3D" id="3.40.80.10">
    <property type="entry name" value="Peptidoglycan recognition protein-like"/>
    <property type="match status" value="1"/>
</dbReference>
<dbReference type="PANTHER" id="PTHR30417">
    <property type="entry name" value="N-ACETYLMURAMOYL-L-ALANINE AMIDASE AMID"/>
    <property type="match status" value="1"/>
</dbReference>
<dbReference type="GO" id="GO:0008745">
    <property type="term" value="F:N-acetylmuramoyl-L-alanine amidase activity"/>
    <property type="evidence" value="ECO:0007669"/>
    <property type="project" value="UniProtKB-EC"/>
</dbReference>
<name>A0A6J4R033_9ACTN</name>
<dbReference type="SMART" id="SM00644">
    <property type="entry name" value="Ami_2"/>
    <property type="match status" value="1"/>
</dbReference>
<dbReference type="Pfam" id="PF01510">
    <property type="entry name" value="Amidase_2"/>
    <property type="match status" value="1"/>
</dbReference>
<dbReference type="CDD" id="cd06583">
    <property type="entry name" value="PGRP"/>
    <property type="match status" value="1"/>
</dbReference>
<comment type="catalytic activity">
    <reaction evidence="1">
        <text>Hydrolyzes the link between N-acetylmuramoyl residues and L-amino acid residues in certain cell-wall glycopeptides.</text>
        <dbReference type="EC" id="3.5.1.28"/>
    </reaction>
</comment>
<dbReference type="FunFam" id="3.40.80.10:FF:000006">
    <property type="entry name" value="N-acetylmuramoyl-L-alanine amidase"/>
    <property type="match status" value="1"/>
</dbReference>
<protein>
    <recommendedName>
        <fullName evidence="2">N-acetylmuramoyl-L-alanine amidase</fullName>
        <ecNumber evidence="2">3.5.1.28</ecNumber>
    </recommendedName>
</protein>
<dbReference type="InterPro" id="IPR002502">
    <property type="entry name" value="Amidase_domain"/>
</dbReference>
<keyword evidence="4" id="KW-0961">Cell wall biogenesis/degradation</keyword>
<dbReference type="InterPro" id="IPR051206">
    <property type="entry name" value="NAMLAA_amidase_2"/>
</dbReference>
<dbReference type="AlphaFoldDB" id="A0A6J4R033"/>